<keyword evidence="3" id="KW-1185">Reference proteome</keyword>
<organism evidence="2 3">
    <name type="scientific">Magallana gigas</name>
    <name type="common">Pacific oyster</name>
    <name type="synonym">Crassostrea gigas</name>
    <dbReference type="NCBI Taxonomy" id="29159"/>
    <lineage>
        <taxon>Eukaryota</taxon>
        <taxon>Metazoa</taxon>
        <taxon>Spiralia</taxon>
        <taxon>Lophotrochozoa</taxon>
        <taxon>Mollusca</taxon>
        <taxon>Bivalvia</taxon>
        <taxon>Autobranchia</taxon>
        <taxon>Pteriomorphia</taxon>
        <taxon>Ostreida</taxon>
        <taxon>Ostreoidea</taxon>
        <taxon>Ostreidae</taxon>
        <taxon>Magallana</taxon>
    </lineage>
</organism>
<feature type="region of interest" description="Disordered" evidence="1">
    <location>
        <begin position="54"/>
        <end position="76"/>
    </location>
</feature>
<evidence type="ECO:0000256" key="1">
    <source>
        <dbReference type="SAM" id="MobiDB-lite"/>
    </source>
</evidence>
<protein>
    <submittedName>
        <fullName evidence="2">Uncharacterized protein</fullName>
    </submittedName>
</protein>
<dbReference type="EnsemblMetazoa" id="G13968.1">
    <property type="protein sequence ID" value="G13968.1:cds"/>
    <property type="gene ID" value="G13968"/>
</dbReference>
<name>A0A8W8IGV5_MAGGI</name>
<dbReference type="Proteomes" id="UP000005408">
    <property type="component" value="Unassembled WGS sequence"/>
</dbReference>
<dbReference type="AlphaFoldDB" id="A0A8W8IGV5"/>
<sequence length="76" mass="8700">MFPAKKTCYKGWTLEYKGYKVQIRVALFTQDGGRGHVLRMPRLFSLALLVDQDPSSKCSQQEKRVTKDGSWSTMVT</sequence>
<evidence type="ECO:0000313" key="2">
    <source>
        <dbReference type="EnsemblMetazoa" id="G13968.1:cds"/>
    </source>
</evidence>
<evidence type="ECO:0000313" key="3">
    <source>
        <dbReference type="Proteomes" id="UP000005408"/>
    </source>
</evidence>
<reference evidence="2" key="1">
    <citation type="submission" date="2022-08" db="UniProtKB">
        <authorList>
            <consortium name="EnsemblMetazoa"/>
        </authorList>
    </citation>
    <scope>IDENTIFICATION</scope>
    <source>
        <strain evidence="2">05x7-T-G4-1.051#20</strain>
    </source>
</reference>
<accession>A0A8W8IGV5</accession>
<proteinExistence type="predicted"/>